<dbReference type="InterPro" id="IPR010929">
    <property type="entry name" value="PDR_CDR_ABC"/>
</dbReference>
<dbReference type="CDD" id="cd03232">
    <property type="entry name" value="ABCG_PDR_domain2"/>
    <property type="match status" value="1"/>
</dbReference>
<feature type="transmembrane region" description="Helical" evidence="10">
    <location>
        <begin position="759"/>
        <end position="779"/>
    </location>
</feature>
<feature type="transmembrane region" description="Helical" evidence="10">
    <location>
        <begin position="1449"/>
        <end position="1468"/>
    </location>
</feature>
<feature type="transmembrane region" description="Helical" evidence="10">
    <location>
        <begin position="1251"/>
        <end position="1281"/>
    </location>
</feature>
<evidence type="ECO:0000256" key="8">
    <source>
        <dbReference type="ARBA" id="ARBA00023136"/>
    </source>
</evidence>
<dbReference type="Pfam" id="PF01061">
    <property type="entry name" value="ABC2_membrane"/>
    <property type="match status" value="2"/>
</dbReference>
<dbReference type="SUPFAM" id="SSF52540">
    <property type="entry name" value="P-loop containing nucleoside triphosphate hydrolases"/>
    <property type="match status" value="2"/>
</dbReference>
<dbReference type="Gene3D" id="3.40.50.300">
    <property type="entry name" value="P-loop containing nucleotide triphosphate hydrolases"/>
    <property type="match status" value="2"/>
</dbReference>
<keyword evidence="13" id="KW-1185">Reference proteome</keyword>
<dbReference type="FunFam" id="3.40.50.300:FF:000054">
    <property type="entry name" value="ABC multidrug transporter atrF"/>
    <property type="match status" value="1"/>
</dbReference>
<keyword evidence="7 10" id="KW-1133">Transmembrane helix</keyword>
<feature type="transmembrane region" description="Helical" evidence="10">
    <location>
        <begin position="548"/>
        <end position="569"/>
    </location>
</feature>
<feature type="transmembrane region" description="Helical" evidence="10">
    <location>
        <begin position="659"/>
        <end position="679"/>
    </location>
</feature>
<dbReference type="InterPro" id="IPR003593">
    <property type="entry name" value="AAA+_ATPase"/>
</dbReference>
<feature type="transmembrane region" description="Helical" evidence="10">
    <location>
        <begin position="1179"/>
        <end position="1200"/>
    </location>
</feature>
<keyword evidence="8 10" id="KW-0472">Membrane</keyword>
<dbReference type="PROSITE" id="PS50893">
    <property type="entry name" value="ABC_TRANSPORTER_2"/>
    <property type="match status" value="2"/>
</dbReference>
<feature type="transmembrane region" description="Helical" evidence="10">
    <location>
        <begin position="1324"/>
        <end position="1342"/>
    </location>
</feature>
<dbReference type="InterPro" id="IPR043926">
    <property type="entry name" value="ABCG_dom"/>
</dbReference>
<keyword evidence="5" id="KW-0547">Nucleotide-binding</keyword>
<proteinExistence type="inferred from homology"/>
<dbReference type="InterPro" id="IPR013525">
    <property type="entry name" value="ABC2_TM"/>
</dbReference>
<dbReference type="Pfam" id="PF14510">
    <property type="entry name" value="ABC_trans_N"/>
    <property type="match status" value="1"/>
</dbReference>
<dbReference type="InterPro" id="IPR034001">
    <property type="entry name" value="ABCG_PDR_1"/>
</dbReference>
<comment type="caution">
    <text evidence="12">The sequence shown here is derived from an EMBL/GenBank/DDBJ whole genome shotgun (WGS) entry which is preliminary data.</text>
</comment>
<dbReference type="GO" id="GO:0016887">
    <property type="term" value="F:ATP hydrolysis activity"/>
    <property type="evidence" value="ECO:0007669"/>
    <property type="project" value="InterPro"/>
</dbReference>
<evidence type="ECO:0000256" key="4">
    <source>
        <dbReference type="ARBA" id="ARBA00022692"/>
    </source>
</evidence>
<feature type="domain" description="ABC transporter" evidence="11">
    <location>
        <begin position="148"/>
        <end position="403"/>
    </location>
</feature>
<keyword evidence="6" id="KW-0067">ATP-binding</keyword>
<evidence type="ECO:0000256" key="6">
    <source>
        <dbReference type="ARBA" id="ARBA00022840"/>
    </source>
</evidence>
<evidence type="ECO:0000256" key="10">
    <source>
        <dbReference type="SAM" id="Phobius"/>
    </source>
</evidence>
<evidence type="ECO:0000256" key="9">
    <source>
        <dbReference type="SAM" id="MobiDB-lite"/>
    </source>
</evidence>
<feature type="transmembrane region" description="Helical" evidence="10">
    <location>
        <begin position="1293"/>
        <end position="1315"/>
    </location>
</feature>
<feature type="transmembrane region" description="Helical" evidence="10">
    <location>
        <begin position="590"/>
        <end position="614"/>
    </location>
</feature>
<evidence type="ECO:0000256" key="5">
    <source>
        <dbReference type="ARBA" id="ARBA00022741"/>
    </source>
</evidence>
<organism evidence="12 13">
    <name type="scientific">Cladophialophora chaetospira</name>
    <dbReference type="NCBI Taxonomy" id="386627"/>
    <lineage>
        <taxon>Eukaryota</taxon>
        <taxon>Fungi</taxon>
        <taxon>Dikarya</taxon>
        <taxon>Ascomycota</taxon>
        <taxon>Pezizomycotina</taxon>
        <taxon>Eurotiomycetes</taxon>
        <taxon>Chaetothyriomycetidae</taxon>
        <taxon>Chaetothyriales</taxon>
        <taxon>Herpotrichiellaceae</taxon>
        <taxon>Cladophialophora</taxon>
    </lineage>
</organism>
<evidence type="ECO:0000256" key="7">
    <source>
        <dbReference type="ARBA" id="ARBA00022989"/>
    </source>
</evidence>
<keyword evidence="3" id="KW-0813">Transport</keyword>
<feature type="transmembrane region" description="Helical" evidence="10">
    <location>
        <begin position="1212"/>
        <end position="1231"/>
    </location>
</feature>
<dbReference type="Pfam" id="PF00005">
    <property type="entry name" value="ABC_tran"/>
    <property type="match status" value="2"/>
</dbReference>
<evidence type="ECO:0000256" key="3">
    <source>
        <dbReference type="ARBA" id="ARBA00022448"/>
    </source>
</evidence>
<dbReference type="CDD" id="cd03233">
    <property type="entry name" value="ABCG_PDR_domain1"/>
    <property type="match status" value="1"/>
</dbReference>
<feature type="region of interest" description="Disordered" evidence="9">
    <location>
        <begin position="805"/>
        <end position="828"/>
    </location>
</feature>
<dbReference type="PANTHER" id="PTHR19241">
    <property type="entry name" value="ATP-BINDING CASSETTE TRANSPORTER"/>
    <property type="match status" value="1"/>
</dbReference>
<dbReference type="Proteomes" id="UP001172673">
    <property type="component" value="Unassembled WGS sequence"/>
</dbReference>
<evidence type="ECO:0000256" key="2">
    <source>
        <dbReference type="ARBA" id="ARBA00006012"/>
    </source>
</evidence>
<gene>
    <name evidence="12" type="ORF">H2200_009065</name>
</gene>
<dbReference type="InterPro" id="IPR029481">
    <property type="entry name" value="ABC_trans_N"/>
</dbReference>
<evidence type="ECO:0000313" key="13">
    <source>
        <dbReference type="Proteomes" id="UP001172673"/>
    </source>
</evidence>
<comment type="similarity">
    <text evidence="2">Belongs to the ABC transporter superfamily. ABCG family. PDR (TC 3.A.1.205) subfamily.</text>
</comment>
<dbReference type="GO" id="GO:0016020">
    <property type="term" value="C:membrane"/>
    <property type="evidence" value="ECO:0007669"/>
    <property type="project" value="UniProtKB-SubCell"/>
</dbReference>
<dbReference type="GO" id="GO:0140359">
    <property type="term" value="F:ABC-type transporter activity"/>
    <property type="evidence" value="ECO:0007669"/>
    <property type="project" value="InterPro"/>
</dbReference>
<feature type="transmembrane region" description="Helical" evidence="10">
    <location>
        <begin position="516"/>
        <end position="536"/>
    </location>
</feature>
<sequence>MSSSDSSSVLSHANSILENDTEIVLQKTQTRSSVKGVYQAAEQDDFRYPSATNTEVSRIASALPSISTQLSRNLELQRYDTAAGLQRQDPRLNPTDPSFDFHLWARFFTLALEKEGIRPSRSGFAFRNLNVSGTGAAVQLQKNVGSLLRIPFGFKARMTHRHSPEKRILKDFAGAVRQGEMLLVLGRPGSGCTTFLKTICGQLLGLKLAESSVIHYNGVPQDIYRKELRGEVLYNQETEKHFPHLTVAQTLQFAAAARTPSQRVFDLPRQEFSKLKAEVAMSLFGLSHVRNTKVGNDFIRGVSGGERKRVSIAEMGVSGAQIGAWDNSTRGLDAATALDFVRALRVSANTVGTTHAVALYQASQSIYDVFDKVIVLYEGKQIYFGPTAAAKQYFESMGWLCPSRQTTGDFLTSVTNPSERRARPGYEQQVPRTASEFESYWHGSAEYRACVQEIQEVEAEYPVGGPTLETLRKTHHLAQAAHTRSRSAYRISVPMQVKLCLTRAYQRMIGDRTSTISTVVAQIIQSLIIGSIFYGTPTDTNGFFAKGSVLFFAVLMNTLASVSEITTLFNQRPVVEKHKTYAFYHPFAEGLADVIAFLPVKFLTAVVFNIILYFLGDLRREPGPFFIYFLFAFTATLTMSAIFRTIAASSKAIPQAMSIAGVLLLAIVIYTGFTLQTSYMHPWLRWVGYINPVAYAYEALLMNEVHNRDFPCATQSLVPPYGQGEFFRCAVKGSQIGEREVSGDAWAAASYGYEYSHLWRNYGILAAFMLFFYVAFLVATEFNSDSTSTAEFLIFRRGHVPAQMQETKSDLENNKASAPEEDNTSMSAGGTKQMAALAEQKDIFSWRNLTLDVPVKGGQRRLLDGVSGWVKPGTLTALMGVSGAGKTTLLDTLAQRISVGVITGDMLVNGQLLEASFQRNTGYVQQQDLHLETATVREALRFSALLRQPKSVPIQEKYAFVEDVIRMLGMEDFSEAIVGVPGEGLNVEQRKLLTIGVELAAKPALLLFLDEPTSGLDSQSSYMIVSLLRKLADNGQAVLSTIHQPSAMLFQQFDRLLFLAKGGKTVYFGDIGANSRTLLNYFEKAGARTCSDDENPAEYMLEIIVVGSHNKSTNDWPAVWQSSSENQAVQLELDGFQATKAPITASKNAASTSAYAIPLGLQLRYVTYRGFQQYWRTPTYVLGKFGLCTMSALFVGFSFWDQNSSYTGMQNTIFSIFMTTTIFTPLVQQIMPRFVTQRALYEVRERPSKTYSWIAFIYSNIVVEIPYQIVAALLVFVAWYFSVFGTGHPAGNTLLMLGFTIQFYMYTSTFAYMVISALPDAQTGANVATLLFSMILTFNGVLQRPDALPGFWTFMWRVSPFTYMMGGWAGTGLDGRKVVCSENELAIFNPPANQTCQSYLTPYFEHGALGYLNNPSGTSNCQYCPFQTAEQYLELSSISPSQRFRNLGIGYGFILFNIVMAVWVYYLFRVRRVSFRGPAKFVQRVQGVFASKARTAAASEKGS</sequence>
<name>A0AA38X3E3_9EURO</name>
<keyword evidence="4 10" id="KW-0812">Transmembrane</keyword>
<evidence type="ECO:0000259" key="11">
    <source>
        <dbReference type="PROSITE" id="PS50893"/>
    </source>
</evidence>
<evidence type="ECO:0000256" key="1">
    <source>
        <dbReference type="ARBA" id="ARBA00004141"/>
    </source>
</evidence>
<dbReference type="Pfam" id="PF19055">
    <property type="entry name" value="ABC2_membrane_7"/>
    <property type="match status" value="1"/>
</dbReference>
<accession>A0AA38X3E3</accession>
<dbReference type="GO" id="GO:0005524">
    <property type="term" value="F:ATP binding"/>
    <property type="evidence" value="ECO:0007669"/>
    <property type="project" value="UniProtKB-KW"/>
</dbReference>
<dbReference type="EMBL" id="JAPDRK010000014">
    <property type="protein sequence ID" value="KAJ9606104.1"/>
    <property type="molecule type" value="Genomic_DNA"/>
</dbReference>
<reference evidence="12" key="1">
    <citation type="submission" date="2022-10" db="EMBL/GenBank/DDBJ databases">
        <title>Culturing micro-colonial fungi from biological soil crusts in the Mojave desert and describing Neophaeococcomyces mojavensis, and introducing the new genera and species Taxawa tesnikishii.</title>
        <authorList>
            <person name="Kurbessoian T."/>
            <person name="Stajich J.E."/>
        </authorList>
    </citation>
    <scope>NUCLEOTIDE SEQUENCE</scope>
    <source>
        <strain evidence="12">TK_41</strain>
    </source>
</reference>
<feature type="transmembrane region" description="Helical" evidence="10">
    <location>
        <begin position="626"/>
        <end position="647"/>
    </location>
</feature>
<dbReference type="InterPro" id="IPR034003">
    <property type="entry name" value="ABCG_PDR_2"/>
</dbReference>
<feature type="domain" description="ABC transporter" evidence="11">
    <location>
        <begin position="838"/>
        <end position="1087"/>
    </location>
</feature>
<dbReference type="InterPro" id="IPR027417">
    <property type="entry name" value="P-loop_NTPase"/>
</dbReference>
<dbReference type="Pfam" id="PF06422">
    <property type="entry name" value="PDR_CDR"/>
    <property type="match status" value="1"/>
</dbReference>
<comment type="subcellular location">
    <subcellularLocation>
        <location evidence="1">Membrane</location>
        <topology evidence="1">Multi-pass membrane protein</topology>
    </subcellularLocation>
</comment>
<dbReference type="InterPro" id="IPR003439">
    <property type="entry name" value="ABC_transporter-like_ATP-bd"/>
</dbReference>
<protein>
    <recommendedName>
        <fullName evidence="11">ABC transporter domain-containing protein</fullName>
    </recommendedName>
</protein>
<evidence type="ECO:0000313" key="12">
    <source>
        <dbReference type="EMBL" id="KAJ9606104.1"/>
    </source>
</evidence>
<dbReference type="SMART" id="SM00382">
    <property type="entry name" value="AAA"/>
    <property type="match status" value="2"/>
</dbReference>